<dbReference type="InterPro" id="IPR046348">
    <property type="entry name" value="SIS_dom_sf"/>
</dbReference>
<keyword evidence="3" id="KW-0804">Transcription</keyword>
<dbReference type="InterPro" id="IPR000281">
    <property type="entry name" value="HTH_RpiR"/>
</dbReference>
<gene>
    <name evidence="6" type="ORF">NE630_05210</name>
</gene>
<dbReference type="Pfam" id="PF01380">
    <property type="entry name" value="SIS"/>
    <property type="match status" value="1"/>
</dbReference>
<dbReference type="GO" id="GO:0097367">
    <property type="term" value="F:carbohydrate derivative binding"/>
    <property type="evidence" value="ECO:0007669"/>
    <property type="project" value="InterPro"/>
</dbReference>
<protein>
    <submittedName>
        <fullName evidence="6">MurR/RpiR family transcriptional regulator</fullName>
    </submittedName>
</protein>
<dbReference type="GO" id="GO:0003700">
    <property type="term" value="F:DNA-binding transcription factor activity"/>
    <property type="evidence" value="ECO:0007669"/>
    <property type="project" value="InterPro"/>
</dbReference>
<dbReference type="PROSITE" id="PS51464">
    <property type="entry name" value="SIS"/>
    <property type="match status" value="1"/>
</dbReference>
<keyword evidence="2" id="KW-0238">DNA-binding</keyword>
<dbReference type="AlphaFoldDB" id="A0AAW5K1K4"/>
<sequence length="291" mass="33333">MATINEKIMQMTPHLTNKQMAIGKYICEHIYDAALMNAAKIAKEVGVSEATLTRFVYAIGYNSFSDFQLDLRKQVQKPNSYDPFRQIAPHGSAFPTYQDVFLLEKNLLDESLASISSSDFDKFVETLIKADNIILVGGPTQHYIVEYFADYLSLFKDNVHVVHQRNMRFYGKLEFSSEKTAAVVFSYPRYPKEVLKIVETLYKLDVQVLAVTDSHTSPVLKYASQNLITPLKYILFVEPASSALALIHALLIEMYKKDKINIKEKLKKYESLVVSSDLFEFKDYDFTLKLD</sequence>
<feature type="domain" description="HTH rpiR-type" evidence="4">
    <location>
        <begin position="2"/>
        <end position="78"/>
    </location>
</feature>
<dbReference type="Proteomes" id="UP001205919">
    <property type="component" value="Unassembled WGS sequence"/>
</dbReference>
<feature type="domain" description="SIS" evidence="5">
    <location>
        <begin position="123"/>
        <end position="260"/>
    </location>
</feature>
<dbReference type="PANTHER" id="PTHR30514">
    <property type="entry name" value="GLUCOKINASE"/>
    <property type="match status" value="1"/>
</dbReference>
<dbReference type="InterPro" id="IPR047640">
    <property type="entry name" value="RpiR-like"/>
</dbReference>
<dbReference type="InterPro" id="IPR036388">
    <property type="entry name" value="WH-like_DNA-bd_sf"/>
</dbReference>
<dbReference type="CDD" id="cd05013">
    <property type="entry name" value="SIS_RpiR"/>
    <property type="match status" value="1"/>
</dbReference>
<dbReference type="InterPro" id="IPR001347">
    <property type="entry name" value="SIS_dom"/>
</dbReference>
<dbReference type="Pfam" id="PF01418">
    <property type="entry name" value="HTH_6"/>
    <property type="match status" value="1"/>
</dbReference>
<dbReference type="Gene3D" id="1.10.10.10">
    <property type="entry name" value="Winged helix-like DNA-binding domain superfamily/Winged helix DNA-binding domain"/>
    <property type="match status" value="1"/>
</dbReference>
<dbReference type="GO" id="GO:0003677">
    <property type="term" value="F:DNA binding"/>
    <property type="evidence" value="ECO:0007669"/>
    <property type="project" value="UniProtKB-KW"/>
</dbReference>
<accession>A0AAW5K1K4</accession>
<proteinExistence type="predicted"/>
<dbReference type="Gene3D" id="3.40.50.10490">
    <property type="entry name" value="Glucose-6-phosphate isomerase like protein, domain 1"/>
    <property type="match status" value="1"/>
</dbReference>
<keyword evidence="7" id="KW-1185">Reference proteome</keyword>
<dbReference type="SUPFAM" id="SSF46689">
    <property type="entry name" value="Homeodomain-like"/>
    <property type="match status" value="1"/>
</dbReference>
<dbReference type="InterPro" id="IPR009057">
    <property type="entry name" value="Homeodomain-like_sf"/>
</dbReference>
<evidence type="ECO:0000313" key="6">
    <source>
        <dbReference type="EMBL" id="MCQ4813827.1"/>
    </source>
</evidence>
<evidence type="ECO:0000256" key="1">
    <source>
        <dbReference type="ARBA" id="ARBA00023015"/>
    </source>
</evidence>
<keyword evidence="1" id="KW-0805">Transcription regulation</keyword>
<dbReference type="PANTHER" id="PTHR30514:SF18">
    <property type="entry name" value="RPIR-FAMILY TRANSCRIPTIONAL REGULATOR"/>
    <property type="match status" value="1"/>
</dbReference>
<organism evidence="6 7">
    <name type="scientific">Cloacibacillus evryensis</name>
    <dbReference type="NCBI Taxonomy" id="508460"/>
    <lineage>
        <taxon>Bacteria</taxon>
        <taxon>Thermotogati</taxon>
        <taxon>Synergistota</taxon>
        <taxon>Synergistia</taxon>
        <taxon>Synergistales</taxon>
        <taxon>Synergistaceae</taxon>
        <taxon>Cloacibacillus</taxon>
    </lineage>
</organism>
<evidence type="ECO:0000256" key="2">
    <source>
        <dbReference type="ARBA" id="ARBA00023125"/>
    </source>
</evidence>
<comment type="caution">
    <text evidence="6">The sequence shown here is derived from an EMBL/GenBank/DDBJ whole genome shotgun (WGS) entry which is preliminary data.</text>
</comment>
<dbReference type="RefSeq" id="WP_256181694.1">
    <property type="nucleotide sequence ID" value="NZ_DBFBHA010000052.1"/>
</dbReference>
<dbReference type="EMBL" id="JANFYT010000008">
    <property type="protein sequence ID" value="MCQ4813827.1"/>
    <property type="molecule type" value="Genomic_DNA"/>
</dbReference>
<dbReference type="GO" id="GO:1901135">
    <property type="term" value="P:carbohydrate derivative metabolic process"/>
    <property type="evidence" value="ECO:0007669"/>
    <property type="project" value="InterPro"/>
</dbReference>
<evidence type="ECO:0000313" key="7">
    <source>
        <dbReference type="Proteomes" id="UP001205919"/>
    </source>
</evidence>
<evidence type="ECO:0000259" key="4">
    <source>
        <dbReference type="PROSITE" id="PS51071"/>
    </source>
</evidence>
<evidence type="ECO:0000259" key="5">
    <source>
        <dbReference type="PROSITE" id="PS51464"/>
    </source>
</evidence>
<reference evidence="6 7" key="1">
    <citation type="submission" date="2022-06" db="EMBL/GenBank/DDBJ databases">
        <title>Isolation of gut microbiota from human fecal samples.</title>
        <authorList>
            <person name="Pamer E.G."/>
            <person name="Barat B."/>
            <person name="Waligurski E."/>
            <person name="Medina S."/>
            <person name="Paddock L."/>
            <person name="Mostad J."/>
        </authorList>
    </citation>
    <scope>NUCLEOTIDE SEQUENCE [LARGE SCALE GENOMIC DNA]</scope>
    <source>
        <strain evidence="6 7">DFI.9.90</strain>
    </source>
</reference>
<name>A0AAW5K1K4_9BACT</name>
<dbReference type="SUPFAM" id="SSF53697">
    <property type="entry name" value="SIS domain"/>
    <property type="match status" value="1"/>
</dbReference>
<dbReference type="InterPro" id="IPR035472">
    <property type="entry name" value="RpiR-like_SIS"/>
</dbReference>
<dbReference type="PROSITE" id="PS51071">
    <property type="entry name" value="HTH_RPIR"/>
    <property type="match status" value="1"/>
</dbReference>
<evidence type="ECO:0000256" key="3">
    <source>
        <dbReference type="ARBA" id="ARBA00023163"/>
    </source>
</evidence>